<gene>
    <name evidence="1" type="primary">Cnig_chr_X.g26353</name>
    <name evidence="1" type="ORF">B9Z55_026353</name>
</gene>
<proteinExistence type="predicted"/>
<reference evidence="2" key="1">
    <citation type="submission" date="2017-10" db="EMBL/GenBank/DDBJ databases">
        <title>Rapid genome shrinkage in a self-fertile nematode reveals novel sperm competition proteins.</title>
        <authorList>
            <person name="Yin D."/>
            <person name="Schwarz E.M."/>
            <person name="Thomas C.G."/>
            <person name="Felde R.L."/>
            <person name="Korf I.F."/>
            <person name="Cutter A.D."/>
            <person name="Schartner C.M."/>
            <person name="Ralston E.J."/>
            <person name="Meyer B.J."/>
            <person name="Haag E.S."/>
        </authorList>
    </citation>
    <scope>NUCLEOTIDE SEQUENCE [LARGE SCALE GENOMIC DNA]</scope>
    <source>
        <strain evidence="2">JU1422</strain>
    </source>
</reference>
<keyword evidence="2" id="KW-1185">Reference proteome</keyword>
<comment type="caution">
    <text evidence="1">The sequence shown here is derived from an EMBL/GenBank/DDBJ whole genome shotgun (WGS) entry which is preliminary data.</text>
</comment>
<protein>
    <submittedName>
        <fullName evidence="1">Uncharacterized protein</fullName>
    </submittedName>
</protein>
<evidence type="ECO:0000313" key="1">
    <source>
        <dbReference type="EMBL" id="PIC21564.1"/>
    </source>
</evidence>
<accession>A0A2G5T2D4</accession>
<organism evidence="1 2">
    <name type="scientific">Caenorhabditis nigoni</name>
    <dbReference type="NCBI Taxonomy" id="1611254"/>
    <lineage>
        <taxon>Eukaryota</taxon>
        <taxon>Metazoa</taxon>
        <taxon>Ecdysozoa</taxon>
        <taxon>Nematoda</taxon>
        <taxon>Chromadorea</taxon>
        <taxon>Rhabditida</taxon>
        <taxon>Rhabditina</taxon>
        <taxon>Rhabditomorpha</taxon>
        <taxon>Rhabditoidea</taxon>
        <taxon>Rhabditidae</taxon>
        <taxon>Peloderinae</taxon>
        <taxon>Caenorhabditis</taxon>
    </lineage>
</organism>
<sequence length="77" mass="9281">MQPHEDNLIVRVKDQYDEGPRSTTVDCTSHLVYRVSFNRFFFKPQHQFSSNSVDFNVYLLSYEQFNTWKKNKETLQT</sequence>
<name>A0A2G5T2D4_9PELO</name>
<dbReference type="EMBL" id="PDUG01000006">
    <property type="protein sequence ID" value="PIC21564.1"/>
    <property type="molecule type" value="Genomic_DNA"/>
</dbReference>
<dbReference type="Proteomes" id="UP000230233">
    <property type="component" value="Chromosome X"/>
</dbReference>
<dbReference type="AlphaFoldDB" id="A0A2G5T2D4"/>
<evidence type="ECO:0000313" key="2">
    <source>
        <dbReference type="Proteomes" id="UP000230233"/>
    </source>
</evidence>